<keyword evidence="1" id="KW-0472">Membrane</keyword>
<keyword evidence="4" id="KW-1185">Reference proteome</keyword>
<sequence length="245" mass="25705">MDLTVQEGMKITTALHAPGWHRTRLIRRAIAILLVLMAAALALHSALKKDPQVVVAVRTIDAGSTVTAEDVTLRRVPQNLLPEGTFDSTDDVVGHVAVAAISPNEIPSHLRFVGSELASYLVNLDTLVTNQEADSTQENLGPPTLVPIKLADPTLAHLLNHGDTVTVVTHDDNAPEPITIAAGGRVVLSTLQQKSGGFAASSSREPGTILIALPETPAKRVAAASLTSPLAVVLTGERAKANGME</sequence>
<protein>
    <submittedName>
        <fullName evidence="3">Putative Flp pilus assembly protein CpaB</fullName>
    </submittedName>
</protein>
<accession>L1MI15</accession>
<dbReference type="PATRIC" id="fig|1035195.3.peg.829"/>
<keyword evidence="1" id="KW-1133">Transmembrane helix</keyword>
<dbReference type="HOGENOM" id="CLU_088190_1_0_11"/>
<proteinExistence type="predicted"/>
<dbReference type="SMART" id="SM00858">
    <property type="entry name" value="SAF"/>
    <property type="match status" value="1"/>
</dbReference>
<dbReference type="AlphaFoldDB" id="L1MI15"/>
<dbReference type="Pfam" id="PF08666">
    <property type="entry name" value="SAF"/>
    <property type="match status" value="1"/>
</dbReference>
<evidence type="ECO:0000313" key="3">
    <source>
        <dbReference type="EMBL" id="EKX90862.1"/>
    </source>
</evidence>
<name>L1MI15_9CORY</name>
<organism evidence="3 4">
    <name type="scientific">Corynebacterium durum F0235</name>
    <dbReference type="NCBI Taxonomy" id="1035195"/>
    <lineage>
        <taxon>Bacteria</taxon>
        <taxon>Bacillati</taxon>
        <taxon>Actinomycetota</taxon>
        <taxon>Actinomycetes</taxon>
        <taxon>Mycobacteriales</taxon>
        <taxon>Corynebacteriaceae</taxon>
        <taxon>Corynebacterium</taxon>
    </lineage>
</organism>
<dbReference type="Proteomes" id="UP000010445">
    <property type="component" value="Unassembled WGS sequence"/>
</dbReference>
<evidence type="ECO:0000313" key="4">
    <source>
        <dbReference type="Proteomes" id="UP000010445"/>
    </source>
</evidence>
<evidence type="ECO:0000256" key="1">
    <source>
        <dbReference type="SAM" id="Phobius"/>
    </source>
</evidence>
<dbReference type="STRING" id="1035195.HMPREF9997_00926"/>
<reference evidence="3 4" key="1">
    <citation type="submission" date="2012-05" db="EMBL/GenBank/DDBJ databases">
        <authorList>
            <person name="Weinstock G."/>
            <person name="Sodergren E."/>
            <person name="Lobos E.A."/>
            <person name="Fulton L."/>
            <person name="Fulton R."/>
            <person name="Courtney L."/>
            <person name="Fronick C."/>
            <person name="O'Laughlin M."/>
            <person name="Godfrey J."/>
            <person name="Wilson R.M."/>
            <person name="Miner T."/>
            <person name="Farmer C."/>
            <person name="Delehaunty K."/>
            <person name="Cordes M."/>
            <person name="Minx P."/>
            <person name="Tomlinson C."/>
            <person name="Chen J."/>
            <person name="Wollam A."/>
            <person name="Pepin K.H."/>
            <person name="Bhonagiri V."/>
            <person name="Zhang X."/>
            <person name="Suruliraj S."/>
            <person name="Warren W."/>
            <person name="Mitreva M."/>
            <person name="Mardis E.R."/>
            <person name="Wilson R.K."/>
        </authorList>
    </citation>
    <scope>NUCLEOTIDE SEQUENCE [LARGE SCALE GENOMIC DNA]</scope>
    <source>
        <strain evidence="3 4">F0235</strain>
    </source>
</reference>
<evidence type="ECO:0000259" key="2">
    <source>
        <dbReference type="SMART" id="SM00858"/>
    </source>
</evidence>
<dbReference type="CDD" id="cd11614">
    <property type="entry name" value="SAF_CpaB_FlgA_like"/>
    <property type="match status" value="1"/>
</dbReference>
<keyword evidence="1" id="KW-0812">Transmembrane</keyword>
<dbReference type="Gene3D" id="3.90.1210.10">
    <property type="entry name" value="Antifreeze-like/N-acetylneuraminic acid synthase C-terminal domain"/>
    <property type="match status" value="1"/>
</dbReference>
<feature type="domain" description="SAF" evidence="2">
    <location>
        <begin position="51"/>
        <end position="113"/>
    </location>
</feature>
<dbReference type="InterPro" id="IPR013974">
    <property type="entry name" value="SAF"/>
</dbReference>
<dbReference type="RefSeq" id="WP_006063167.1">
    <property type="nucleotide sequence ID" value="NZ_KB290830.1"/>
</dbReference>
<feature type="transmembrane region" description="Helical" evidence="1">
    <location>
        <begin position="29"/>
        <end position="47"/>
    </location>
</feature>
<dbReference type="EMBL" id="AMEM01000016">
    <property type="protein sequence ID" value="EKX90862.1"/>
    <property type="molecule type" value="Genomic_DNA"/>
</dbReference>
<gene>
    <name evidence="3" type="ORF">HMPREF9997_00926</name>
</gene>
<dbReference type="eggNOG" id="COG3745">
    <property type="taxonomic scope" value="Bacteria"/>
</dbReference>
<comment type="caution">
    <text evidence="3">The sequence shown here is derived from an EMBL/GenBank/DDBJ whole genome shotgun (WGS) entry which is preliminary data.</text>
</comment>